<keyword evidence="2" id="KW-1133">Transmembrane helix</keyword>
<comment type="caution">
    <text evidence="3">The sequence shown here is derived from an EMBL/GenBank/DDBJ whole genome shotgun (WGS) entry which is preliminary data.</text>
</comment>
<dbReference type="Proteomes" id="UP000324222">
    <property type="component" value="Unassembled WGS sequence"/>
</dbReference>
<dbReference type="AlphaFoldDB" id="A0A5B7JWF0"/>
<feature type="compositionally biased region" description="Pro residues" evidence="1">
    <location>
        <begin position="1"/>
        <end position="18"/>
    </location>
</feature>
<keyword evidence="2" id="KW-0812">Transmembrane</keyword>
<dbReference type="EMBL" id="VSRR010110240">
    <property type="protein sequence ID" value="MPC97487.1"/>
    <property type="molecule type" value="Genomic_DNA"/>
</dbReference>
<proteinExistence type="predicted"/>
<feature type="transmembrane region" description="Helical" evidence="2">
    <location>
        <begin position="34"/>
        <end position="60"/>
    </location>
</feature>
<keyword evidence="4" id="KW-1185">Reference proteome</keyword>
<sequence length="71" mass="7734">MPLPPLPIPPPPPPPRISPPRLQDIDTCINLTTLLAWTLLAVTLWGTFLPLALSCAKLATSVTDRPRIRMG</sequence>
<reference evidence="3 4" key="1">
    <citation type="submission" date="2019-05" db="EMBL/GenBank/DDBJ databases">
        <title>Another draft genome of Portunus trituberculatus and its Hox gene families provides insights of decapod evolution.</title>
        <authorList>
            <person name="Jeong J.-H."/>
            <person name="Song I."/>
            <person name="Kim S."/>
            <person name="Choi T."/>
            <person name="Kim D."/>
            <person name="Ryu S."/>
            <person name="Kim W."/>
        </authorList>
    </citation>
    <scope>NUCLEOTIDE SEQUENCE [LARGE SCALE GENOMIC DNA]</scope>
    <source>
        <tissue evidence="3">Muscle</tissue>
    </source>
</reference>
<evidence type="ECO:0000256" key="1">
    <source>
        <dbReference type="SAM" id="MobiDB-lite"/>
    </source>
</evidence>
<keyword evidence="2" id="KW-0472">Membrane</keyword>
<gene>
    <name evidence="3" type="ORF">E2C01_092805</name>
</gene>
<feature type="region of interest" description="Disordered" evidence="1">
    <location>
        <begin position="1"/>
        <end position="21"/>
    </location>
</feature>
<evidence type="ECO:0000313" key="4">
    <source>
        <dbReference type="Proteomes" id="UP000324222"/>
    </source>
</evidence>
<accession>A0A5B7JWF0</accession>
<protein>
    <submittedName>
        <fullName evidence="3">Uncharacterized protein</fullName>
    </submittedName>
</protein>
<evidence type="ECO:0000313" key="3">
    <source>
        <dbReference type="EMBL" id="MPC97487.1"/>
    </source>
</evidence>
<organism evidence="3 4">
    <name type="scientific">Portunus trituberculatus</name>
    <name type="common">Swimming crab</name>
    <name type="synonym">Neptunus trituberculatus</name>
    <dbReference type="NCBI Taxonomy" id="210409"/>
    <lineage>
        <taxon>Eukaryota</taxon>
        <taxon>Metazoa</taxon>
        <taxon>Ecdysozoa</taxon>
        <taxon>Arthropoda</taxon>
        <taxon>Crustacea</taxon>
        <taxon>Multicrustacea</taxon>
        <taxon>Malacostraca</taxon>
        <taxon>Eumalacostraca</taxon>
        <taxon>Eucarida</taxon>
        <taxon>Decapoda</taxon>
        <taxon>Pleocyemata</taxon>
        <taxon>Brachyura</taxon>
        <taxon>Eubrachyura</taxon>
        <taxon>Portunoidea</taxon>
        <taxon>Portunidae</taxon>
        <taxon>Portuninae</taxon>
        <taxon>Portunus</taxon>
    </lineage>
</organism>
<name>A0A5B7JWF0_PORTR</name>
<evidence type="ECO:0000256" key="2">
    <source>
        <dbReference type="SAM" id="Phobius"/>
    </source>
</evidence>